<evidence type="ECO:0000256" key="1">
    <source>
        <dbReference type="SAM" id="Phobius"/>
    </source>
</evidence>
<name>A0A0T6BLI2_9BACI</name>
<dbReference type="RefSeq" id="WP_048355092.1">
    <property type="nucleotide sequence ID" value="NZ_CP023481.1"/>
</dbReference>
<reference evidence="3 5" key="3">
    <citation type="submission" date="2023-03" db="EMBL/GenBank/DDBJ databases">
        <title>Agriculturally important microbes genome sequencing.</title>
        <authorList>
            <person name="Dunlap C."/>
        </authorList>
    </citation>
    <scope>NUCLEOTIDE SEQUENCE [LARGE SCALE GENOMIC DNA]</scope>
    <source>
        <strain evidence="3 5">CBP-3203</strain>
    </source>
</reference>
<comment type="caution">
    <text evidence="2">The sequence shown here is derived from an EMBL/GenBank/DDBJ whole genome shotgun (WGS) entry which is preliminary data.</text>
</comment>
<evidence type="ECO:0000313" key="4">
    <source>
        <dbReference type="Proteomes" id="UP000036168"/>
    </source>
</evidence>
<proteinExistence type="predicted"/>
<accession>A0A0T6BLI2</accession>
<sequence length="203" mass="22350">MKLHKGSVGIGLIVFGLLFGANTHQEFPAGETIIRMFGGPVRSHGGLYYAAVAGIFLVIAGFVLASLHYRKTPWIRFKLFLFIMGLTALYPLVTEQLMVFLKWNATGPDAVEYISRESTCSYDGDEDGGEMNCTVKVNNYGANTERVSLSPGNVYEFHFKPETLEAPPHSQKTYDITFKAPGNEDAGMSGDIEAPEFVIEVLK</sequence>
<feature type="transmembrane region" description="Helical" evidence="1">
    <location>
        <begin position="47"/>
        <end position="67"/>
    </location>
</feature>
<protein>
    <recommendedName>
        <fullName evidence="6">DUF4352 domain-containing protein</fullName>
    </recommendedName>
</protein>
<keyword evidence="1" id="KW-0812">Transmembrane</keyword>
<feature type="transmembrane region" description="Helical" evidence="1">
    <location>
        <begin position="79"/>
        <end position="101"/>
    </location>
</feature>
<dbReference type="STRING" id="1664069.BGLY_0854"/>
<reference evidence="2" key="2">
    <citation type="submission" date="2015-10" db="EMBL/GenBank/DDBJ databases">
        <authorList>
            <person name="Gilbert D.G."/>
        </authorList>
    </citation>
    <scope>NUCLEOTIDE SEQUENCE</scope>
    <source>
        <strain evidence="2">GO-13</strain>
    </source>
</reference>
<organism evidence="2 4">
    <name type="scientific">Bacillus glycinifermentans</name>
    <dbReference type="NCBI Taxonomy" id="1664069"/>
    <lineage>
        <taxon>Bacteria</taxon>
        <taxon>Bacillati</taxon>
        <taxon>Bacillota</taxon>
        <taxon>Bacilli</taxon>
        <taxon>Bacillales</taxon>
        <taxon>Bacillaceae</taxon>
        <taxon>Bacillus</taxon>
    </lineage>
</organism>
<evidence type="ECO:0000313" key="2">
    <source>
        <dbReference type="EMBL" id="KRT92022.1"/>
    </source>
</evidence>
<dbReference type="AlphaFoldDB" id="A0A0T6BLI2"/>
<reference evidence="2 4" key="1">
    <citation type="journal article" date="2015" name="Int. J. Syst. Evol. Microbiol.">
        <title>Bacillus glycinifermentans sp. nov., isolated from fermented soybean paste.</title>
        <authorList>
            <person name="Kim S.J."/>
            <person name="Dunlap C.A."/>
            <person name="Kwon S.W."/>
            <person name="Rooney A.P."/>
        </authorList>
    </citation>
    <scope>NUCLEOTIDE SEQUENCE [LARGE SCALE GENOMIC DNA]</scope>
    <source>
        <strain evidence="2 4">GO-13</strain>
    </source>
</reference>
<evidence type="ECO:0000313" key="3">
    <source>
        <dbReference type="EMBL" id="MEC0486466.1"/>
    </source>
</evidence>
<keyword evidence="1" id="KW-0472">Membrane</keyword>
<dbReference type="Proteomes" id="UP001341297">
    <property type="component" value="Unassembled WGS sequence"/>
</dbReference>
<keyword evidence="5" id="KW-1185">Reference proteome</keyword>
<dbReference type="EMBL" id="LECW02000035">
    <property type="protein sequence ID" value="KRT92022.1"/>
    <property type="molecule type" value="Genomic_DNA"/>
</dbReference>
<dbReference type="Proteomes" id="UP000036168">
    <property type="component" value="Unassembled WGS sequence"/>
</dbReference>
<evidence type="ECO:0008006" key="6">
    <source>
        <dbReference type="Google" id="ProtNLM"/>
    </source>
</evidence>
<keyword evidence="1" id="KW-1133">Transmembrane helix</keyword>
<dbReference type="EMBL" id="JARRTL010000018">
    <property type="protein sequence ID" value="MEC0486466.1"/>
    <property type="molecule type" value="Genomic_DNA"/>
</dbReference>
<gene>
    <name evidence="2" type="ORF">AB447_222780</name>
    <name evidence="3" type="ORF">P8828_16890</name>
</gene>
<evidence type="ECO:0000313" key="5">
    <source>
        <dbReference type="Proteomes" id="UP001341297"/>
    </source>
</evidence>
<dbReference type="OrthoDB" id="2940921at2"/>